<comment type="similarity">
    <text evidence="1 4">Belongs to the SNAP family.</text>
</comment>
<evidence type="ECO:0000313" key="6">
    <source>
        <dbReference type="Proteomes" id="UP001623330"/>
    </source>
</evidence>
<dbReference type="Proteomes" id="UP001623330">
    <property type="component" value="Unassembled WGS sequence"/>
</dbReference>
<gene>
    <name evidence="5" type="ORF">RNJ44_03065</name>
</gene>
<keyword evidence="4" id="KW-0931">ER-Golgi transport</keyword>
<keyword evidence="6" id="KW-1185">Reference proteome</keyword>
<accession>A0ABR4NYN1</accession>
<dbReference type="PANTHER" id="PTHR13768">
    <property type="entry name" value="SOLUBLE NSF ATTACHMENT PROTEIN SNAP"/>
    <property type="match status" value="1"/>
</dbReference>
<evidence type="ECO:0000256" key="2">
    <source>
        <dbReference type="ARBA" id="ARBA00022448"/>
    </source>
</evidence>
<dbReference type="EMBL" id="JBEVYD010000003">
    <property type="protein sequence ID" value="KAL3234303.1"/>
    <property type="molecule type" value="Genomic_DNA"/>
</dbReference>
<dbReference type="SUPFAM" id="SSF48452">
    <property type="entry name" value="TPR-like"/>
    <property type="match status" value="1"/>
</dbReference>
<sequence length="293" mass="32920">MSDPVELLKRAEKKGVPSSGFMKFFNGGTDAYKFEEAAELCIQAANIYRLRKELGKAGESFLKAADYQLKANNDDEAANTFIEAFKCFKSSGAFTDAVTSLESAVNLFTKKGQFRRAANFKFDLGEIQETDLSDYKGAIESFETAGEWYEQDQSMALANKCYVRCADLKALDGQYVPAAELYSKLIKNSLGNRLSQWSLKEYFLKKGLTQLAAGDNVAATRTLQEGMKEDPNFRESREYNLLQGLIESVDEGDSEKLSQLVFDFDKFAKLDKWKTTILLKIKETITEAEDDLL</sequence>
<keyword evidence="4" id="KW-0472">Membrane</keyword>
<organism evidence="5 6">
    <name type="scientific">Nakaseomyces bracarensis</name>
    <dbReference type="NCBI Taxonomy" id="273131"/>
    <lineage>
        <taxon>Eukaryota</taxon>
        <taxon>Fungi</taxon>
        <taxon>Dikarya</taxon>
        <taxon>Ascomycota</taxon>
        <taxon>Saccharomycotina</taxon>
        <taxon>Saccharomycetes</taxon>
        <taxon>Saccharomycetales</taxon>
        <taxon>Saccharomycetaceae</taxon>
        <taxon>Nakaseomyces</taxon>
    </lineage>
</organism>
<dbReference type="CDD" id="cd15832">
    <property type="entry name" value="SNAP"/>
    <property type="match status" value="1"/>
</dbReference>
<name>A0ABR4NYN1_9SACH</name>
<proteinExistence type="inferred from homology"/>
<reference evidence="5 6" key="1">
    <citation type="submission" date="2024-05" db="EMBL/GenBank/DDBJ databases">
        <title>Long read based assembly of the Candida bracarensis genome reveals expanded adhesin content.</title>
        <authorList>
            <person name="Marcet-Houben M."/>
            <person name="Ksiezopolska E."/>
            <person name="Gabaldon T."/>
        </authorList>
    </citation>
    <scope>NUCLEOTIDE SEQUENCE [LARGE SCALE GENOMIC DNA]</scope>
    <source>
        <strain evidence="5 6">CBM6</strain>
    </source>
</reference>
<protein>
    <submittedName>
        <fullName evidence="5">Alpha-soluble NSF attachment protein</fullName>
    </submittedName>
</protein>
<dbReference type="PANTHER" id="PTHR13768:SF8">
    <property type="entry name" value="ALPHA-SOLUBLE NSF ATTACHMENT PROTEIN"/>
    <property type="match status" value="1"/>
</dbReference>
<evidence type="ECO:0000256" key="1">
    <source>
        <dbReference type="ARBA" id="ARBA00010050"/>
    </source>
</evidence>
<keyword evidence="3 4" id="KW-0653">Protein transport</keyword>
<dbReference type="InterPro" id="IPR000744">
    <property type="entry name" value="NSF_attach"/>
</dbReference>
<dbReference type="Gene3D" id="1.25.40.10">
    <property type="entry name" value="Tetratricopeptide repeat domain"/>
    <property type="match status" value="1"/>
</dbReference>
<dbReference type="InterPro" id="IPR011990">
    <property type="entry name" value="TPR-like_helical_dom_sf"/>
</dbReference>
<comment type="caution">
    <text evidence="5">The sequence shown here is derived from an EMBL/GenBank/DDBJ whole genome shotgun (WGS) entry which is preliminary data.</text>
</comment>
<dbReference type="PRINTS" id="PR00448">
    <property type="entry name" value="NSFATTACHMNT"/>
</dbReference>
<evidence type="ECO:0000313" key="5">
    <source>
        <dbReference type="EMBL" id="KAL3234303.1"/>
    </source>
</evidence>
<comment type="subcellular location">
    <subcellularLocation>
        <location evidence="4">Membrane</location>
        <topology evidence="4">Peripheral membrane protein</topology>
    </subcellularLocation>
</comment>
<evidence type="ECO:0000256" key="3">
    <source>
        <dbReference type="ARBA" id="ARBA00022927"/>
    </source>
</evidence>
<comment type="function">
    <text evidence="4">Required for vesicular transport between the endoplasmic reticulum and the Golgi apparatus.</text>
</comment>
<dbReference type="Pfam" id="PF14938">
    <property type="entry name" value="SNAP"/>
    <property type="match status" value="1"/>
</dbReference>
<evidence type="ECO:0000256" key="4">
    <source>
        <dbReference type="RuleBase" id="RU367013"/>
    </source>
</evidence>
<keyword evidence="2 4" id="KW-0813">Transport</keyword>